<dbReference type="SUPFAM" id="SSF74924">
    <property type="entry name" value="Cap-Gly domain"/>
    <property type="match status" value="1"/>
</dbReference>
<reference evidence="3" key="1">
    <citation type="submission" date="2016-03" db="EMBL/GenBank/DDBJ databases">
        <authorList>
            <person name="Devillers Hugo."/>
        </authorList>
    </citation>
    <scope>NUCLEOTIDE SEQUENCE [LARGE SCALE GENOMIC DNA]</scope>
</reference>
<dbReference type="PROSITE" id="PS50245">
    <property type="entry name" value="CAP_GLY_2"/>
    <property type="match status" value="1"/>
</dbReference>
<evidence type="ECO:0000259" key="1">
    <source>
        <dbReference type="PROSITE" id="PS50245"/>
    </source>
</evidence>
<feature type="domain" description="CAP-Gly" evidence="1">
    <location>
        <begin position="183"/>
        <end position="226"/>
    </location>
</feature>
<dbReference type="InterPro" id="IPR036859">
    <property type="entry name" value="CAP-Gly_dom_sf"/>
</dbReference>
<protein>
    <submittedName>
        <fullName evidence="2">LAME_0H06150g1_1</fullName>
    </submittedName>
</protein>
<gene>
    <name evidence="2" type="ORF">LAME_0H06150G</name>
</gene>
<evidence type="ECO:0000313" key="2">
    <source>
        <dbReference type="EMBL" id="SCV02904.1"/>
    </source>
</evidence>
<sequence length="252" mass="28850">MPQIQIQSELCSKSREISSNLDWKHLCEKLSQLSGVLPSDMELEFKFRNGTSKTVTNPSEKDGLFVQDLGQEPFQIQIKDLNADSLANQLAQDFVRTENEEKSSPLFTLSEEDYKNRMDSVLQWKKDQGLGSYDPEYRAKLEQELQRQQDWAQRLTLNERCSVTTHNGNYERRGWLRFIGQIPAVSKEPKLWCGVEFDEPFGKNDGTVDGHVMFGPVKPQYGGFVTPTTVRTSSEYQPLDLGLESDDDDDEL</sequence>
<dbReference type="EMBL" id="LT598480">
    <property type="protein sequence ID" value="SCV02904.1"/>
    <property type="molecule type" value="Genomic_DNA"/>
</dbReference>
<name>A0A1G4KEF9_9SACH</name>
<dbReference type="PANTHER" id="PTHR18916">
    <property type="entry name" value="DYNACTIN 1-RELATED MICROTUBULE-BINDING"/>
    <property type="match status" value="1"/>
</dbReference>
<keyword evidence="3" id="KW-1185">Reference proteome</keyword>
<proteinExistence type="predicted"/>
<dbReference type="Gene3D" id="2.30.30.190">
    <property type="entry name" value="CAP Gly-rich-like domain"/>
    <property type="match status" value="1"/>
</dbReference>
<accession>A0A1G4KEF9</accession>
<dbReference type="Proteomes" id="UP000191144">
    <property type="component" value="Chromosome H"/>
</dbReference>
<dbReference type="AlphaFoldDB" id="A0A1G4KEF9"/>
<dbReference type="SMART" id="SM01052">
    <property type="entry name" value="CAP_GLY"/>
    <property type="match status" value="1"/>
</dbReference>
<dbReference type="Pfam" id="PF01302">
    <property type="entry name" value="CAP_GLY"/>
    <property type="match status" value="1"/>
</dbReference>
<dbReference type="OrthoDB" id="5295208at2759"/>
<organism evidence="2 3">
    <name type="scientific">Lachancea meyersii CBS 8951</name>
    <dbReference type="NCBI Taxonomy" id="1266667"/>
    <lineage>
        <taxon>Eukaryota</taxon>
        <taxon>Fungi</taxon>
        <taxon>Dikarya</taxon>
        <taxon>Ascomycota</taxon>
        <taxon>Saccharomycotina</taxon>
        <taxon>Saccharomycetes</taxon>
        <taxon>Saccharomycetales</taxon>
        <taxon>Saccharomycetaceae</taxon>
        <taxon>Lachancea</taxon>
    </lineage>
</organism>
<evidence type="ECO:0000313" key="3">
    <source>
        <dbReference type="Proteomes" id="UP000191144"/>
    </source>
</evidence>
<dbReference type="InterPro" id="IPR000938">
    <property type="entry name" value="CAP-Gly_domain"/>
</dbReference>